<keyword evidence="2" id="KW-1185">Reference proteome</keyword>
<sequence length="137" mass="14929">MTRHPRAAHLRPATEKEVVSACVDRFLLAGWYPVRTEANNIGRGTALRNGKPRPGALPPGFPDYLFTKGLVGTGLGLVAFVEFKRADGTLTQGQRHQHQLLNQGYGQAVHVVRSLEEAEAVIALGERLEALLGKVRP</sequence>
<evidence type="ECO:0000313" key="2">
    <source>
        <dbReference type="Proteomes" id="UP001596297"/>
    </source>
</evidence>
<dbReference type="EMBL" id="JBHSWD010000001">
    <property type="protein sequence ID" value="MFC6591694.1"/>
    <property type="molecule type" value="Genomic_DNA"/>
</dbReference>
<evidence type="ECO:0000313" key="1">
    <source>
        <dbReference type="EMBL" id="MFC6591694.1"/>
    </source>
</evidence>
<accession>A0ABW1YFQ2</accession>
<evidence type="ECO:0008006" key="3">
    <source>
        <dbReference type="Google" id="ProtNLM"/>
    </source>
</evidence>
<organism evidence="1 2">
    <name type="scientific">Deinococcus lacus</name>
    <dbReference type="NCBI Taxonomy" id="392561"/>
    <lineage>
        <taxon>Bacteria</taxon>
        <taxon>Thermotogati</taxon>
        <taxon>Deinococcota</taxon>
        <taxon>Deinococci</taxon>
        <taxon>Deinococcales</taxon>
        <taxon>Deinococcaceae</taxon>
        <taxon>Deinococcus</taxon>
    </lineage>
</organism>
<dbReference type="Gene3D" id="3.40.1350.10">
    <property type="match status" value="1"/>
</dbReference>
<reference evidence="2" key="1">
    <citation type="journal article" date="2019" name="Int. J. Syst. Evol. Microbiol.">
        <title>The Global Catalogue of Microorganisms (GCM) 10K type strain sequencing project: providing services to taxonomists for standard genome sequencing and annotation.</title>
        <authorList>
            <consortium name="The Broad Institute Genomics Platform"/>
            <consortium name="The Broad Institute Genome Sequencing Center for Infectious Disease"/>
            <person name="Wu L."/>
            <person name="Ma J."/>
        </authorList>
    </citation>
    <scope>NUCLEOTIDE SEQUENCE [LARGE SCALE GENOMIC DNA]</scope>
    <source>
        <strain evidence="2">CGMCC 1.15772</strain>
    </source>
</reference>
<comment type="caution">
    <text evidence="1">The sequence shown here is derived from an EMBL/GenBank/DDBJ whole genome shotgun (WGS) entry which is preliminary data.</text>
</comment>
<protein>
    <recommendedName>
        <fullName evidence="3">VRR-NUC domain-containing protein</fullName>
    </recommendedName>
</protein>
<dbReference type="RefSeq" id="WP_380082700.1">
    <property type="nucleotide sequence ID" value="NZ_JBHSWD010000001.1"/>
</dbReference>
<gene>
    <name evidence="1" type="ORF">ACFP81_06490</name>
</gene>
<dbReference type="Proteomes" id="UP001596297">
    <property type="component" value="Unassembled WGS sequence"/>
</dbReference>
<dbReference type="InterPro" id="IPR011856">
    <property type="entry name" value="tRNA_endonuc-like_dom_sf"/>
</dbReference>
<proteinExistence type="predicted"/>
<name>A0ABW1YFQ2_9DEIO</name>